<dbReference type="InterPro" id="IPR036871">
    <property type="entry name" value="PX_dom_sf"/>
</dbReference>
<dbReference type="RefSeq" id="XP_003674565.1">
    <property type="nucleotide sequence ID" value="XM_003674517.1"/>
</dbReference>
<dbReference type="GO" id="GO:1990854">
    <property type="term" value="P:vacuole-ER tethering"/>
    <property type="evidence" value="ECO:0007669"/>
    <property type="project" value="EnsemblFungi"/>
</dbReference>
<feature type="transmembrane region" description="Helical" evidence="3">
    <location>
        <begin position="6"/>
        <end position="24"/>
    </location>
</feature>
<feature type="compositionally biased region" description="Basic and acidic residues" evidence="2">
    <location>
        <begin position="1057"/>
        <end position="1069"/>
    </location>
</feature>
<dbReference type="InterPro" id="IPR036305">
    <property type="entry name" value="RGS_sf"/>
</dbReference>
<dbReference type="Pfam" id="PF00787">
    <property type="entry name" value="PX"/>
    <property type="match status" value="1"/>
</dbReference>
<keyword evidence="3" id="KW-1133">Transmembrane helix</keyword>
<evidence type="ECO:0000259" key="4">
    <source>
        <dbReference type="PROSITE" id="PS50132"/>
    </source>
</evidence>
<dbReference type="PANTHER" id="PTHR22775">
    <property type="entry name" value="SORTING NEXIN"/>
    <property type="match status" value="1"/>
</dbReference>
<evidence type="ECO:0000256" key="3">
    <source>
        <dbReference type="SAM" id="Phobius"/>
    </source>
</evidence>
<evidence type="ECO:0000256" key="2">
    <source>
        <dbReference type="SAM" id="MobiDB-lite"/>
    </source>
</evidence>
<feature type="domain" description="PXA" evidence="6">
    <location>
        <begin position="83"/>
        <end position="274"/>
    </location>
</feature>
<dbReference type="Pfam" id="PF02194">
    <property type="entry name" value="PXA"/>
    <property type="match status" value="1"/>
</dbReference>
<dbReference type="Proteomes" id="UP000001640">
    <property type="component" value="Chromosome 2"/>
</dbReference>
<evidence type="ECO:0000256" key="1">
    <source>
        <dbReference type="ARBA" id="ARBA00010883"/>
    </source>
</evidence>
<feature type="region of interest" description="Disordered" evidence="2">
    <location>
        <begin position="618"/>
        <end position="645"/>
    </location>
</feature>
<dbReference type="InterPro" id="IPR016137">
    <property type="entry name" value="RGS"/>
</dbReference>
<dbReference type="GO" id="GO:0032266">
    <property type="term" value="F:phosphatidylinositol-3-phosphate binding"/>
    <property type="evidence" value="ECO:0007669"/>
    <property type="project" value="EnsemblFungi"/>
</dbReference>
<keyword evidence="3" id="KW-0812">Transmembrane</keyword>
<dbReference type="OrthoDB" id="120967at2759"/>
<feature type="region of interest" description="Disordered" evidence="2">
    <location>
        <begin position="905"/>
        <end position="941"/>
    </location>
</feature>
<evidence type="ECO:0000313" key="8">
    <source>
        <dbReference type="Proteomes" id="UP000001640"/>
    </source>
</evidence>
<reference key="2">
    <citation type="submission" date="2011-08" db="EMBL/GenBank/DDBJ databases">
        <title>Genome sequence of Naumovozyma castellii.</title>
        <authorList>
            <person name="Gordon J.L."/>
            <person name="Armisen D."/>
            <person name="Proux-Wera E."/>
            <person name="OhEigeartaigh S.S."/>
            <person name="Byrne K.P."/>
            <person name="Wolfe K.H."/>
        </authorList>
    </citation>
    <scope>NUCLEOTIDE SEQUENCE</scope>
    <source>
        <strain>Type strain:CBS 4309</strain>
    </source>
</reference>
<dbReference type="AlphaFoldDB" id="G0VB65"/>
<dbReference type="PROSITE" id="PS50195">
    <property type="entry name" value="PX"/>
    <property type="match status" value="1"/>
</dbReference>
<dbReference type="GO" id="GO:0071561">
    <property type="term" value="C:nucleus-vacuole junction"/>
    <property type="evidence" value="ECO:0007669"/>
    <property type="project" value="EnsemblFungi"/>
</dbReference>
<dbReference type="InterPro" id="IPR013937">
    <property type="entry name" value="Sorting_nexin_C"/>
</dbReference>
<dbReference type="SUPFAM" id="SSF48097">
    <property type="entry name" value="Regulator of G-protein signaling, RGS"/>
    <property type="match status" value="1"/>
</dbReference>
<dbReference type="GeneID" id="96901751"/>
<accession>G0VB65</accession>
<dbReference type="KEGG" id="ncs:NCAS_0B01050"/>
<dbReference type="InterPro" id="IPR001683">
    <property type="entry name" value="PX_dom"/>
</dbReference>
<comment type="similarity">
    <text evidence="1">Belongs to the sorting nexin family.</text>
</comment>
<reference evidence="7 8" key="1">
    <citation type="journal article" date="2011" name="Proc. Natl. Acad. Sci. U.S.A.">
        <title>Evolutionary erosion of yeast sex chromosomes by mating-type switching accidents.</title>
        <authorList>
            <person name="Gordon J.L."/>
            <person name="Armisen D."/>
            <person name="Proux-Wera E."/>
            <person name="Oheigeartaigh S.S."/>
            <person name="Byrne K.P."/>
            <person name="Wolfe K.H."/>
        </authorList>
    </citation>
    <scope>NUCLEOTIDE SEQUENCE [LARGE SCALE GENOMIC DNA]</scope>
    <source>
        <strain evidence="8">ATCC 76901 / BCRC 22586 / CBS 4309 / NBRC 1992 / NRRL Y-12630</strain>
    </source>
</reference>
<dbReference type="PANTHER" id="PTHR22775:SF3">
    <property type="entry name" value="SORTING NEXIN-13"/>
    <property type="match status" value="1"/>
</dbReference>
<dbReference type="GO" id="GO:0034727">
    <property type="term" value="P:piecemeal microautophagy of the nucleus"/>
    <property type="evidence" value="ECO:0007669"/>
    <property type="project" value="EnsemblFungi"/>
</dbReference>
<name>G0VB65_NAUCA</name>
<evidence type="ECO:0000259" key="6">
    <source>
        <dbReference type="PROSITE" id="PS51207"/>
    </source>
</evidence>
<evidence type="ECO:0000259" key="5">
    <source>
        <dbReference type="PROSITE" id="PS50195"/>
    </source>
</evidence>
<feature type="compositionally biased region" description="Low complexity" evidence="2">
    <location>
        <begin position="910"/>
        <end position="922"/>
    </location>
</feature>
<dbReference type="InterPro" id="IPR003114">
    <property type="entry name" value="Phox_assoc"/>
</dbReference>
<feature type="transmembrane region" description="Helical" evidence="3">
    <location>
        <begin position="31"/>
        <end position="52"/>
    </location>
</feature>
<dbReference type="SUPFAM" id="SSF64268">
    <property type="entry name" value="PX domain"/>
    <property type="match status" value="1"/>
</dbReference>
<feature type="region of interest" description="Disordered" evidence="2">
    <location>
        <begin position="1050"/>
        <end position="1069"/>
    </location>
</feature>
<feature type="compositionally biased region" description="Polar residues" evidence="2">
    <location>
        <begin position="622"/>
        <end position="631"/>
    </location>
</feature>
<dbReference type="InParanoid" id="G0VB65"/>
<dbReference type="EMBL" id="HE576753">
    <property type="protein sequence ID" value="CCC68189.1"/>
    <property type="molecule type" value="Genomic_DNA"/>
</dbReference>
<dbReference type="CDD" id="cd06876">
    <property type="entry name" value="PX_MDM1p"/>
    <property type="match status" value="1"/>
</dbReference>
<dbReference type="Pfam" id="PF08628">
    <property type="entry name" value="Nexin_C"/>
    <property type="match status" value="1"/>
</dbReference>
<dbReference type="SMART" id="SM00312">
    <property type="entry name" value="PX"/>
    <property type="match status" value="1"/>
</dbReference>
<evidence type="ECO:0008006" key="9">
    <source>
        <dbReference type="Google" id="ProtNLM"/>
    </source>
</evidence>
<dbReference type="STRING" id="1064592.G0VB65"/>
<evidence type="ECO:0000313" key="7">
    <source>
        <dbReference type="EMBL" id="CCC68189.1"/>
    </source>
</evidence>
<dbReference type="OMA" id="AMYVVEV"/>
<proteinExistence type="inferred from homology"/>
<dbReference type="SMART" id="SM00313">
    <property type="entry name" value="PXA"/>
    <property type="match status" value="1"/>
</dbReference>
<protein>
    <recommendedName>
        <fullName evidence="9">PXA domain-containing protein</fullName>
    </recommendedName>
</protein>
<feature type="domain" description="PX" evidence="5">
    <location>
        <begin position="768"/>
        <end position="894"/>
    </location>
</feature>
<organism evidence="7 8">
    <name type="scientific">Naumovozyma castellii</name>
    <name type="common">Yeast</name>
    <name type="synonym">Saccharomyces castellii</name>
    <dbReference type="NCBI Taxonomy" id="27288"/>
    <lineage>
        <taxon>Eukaryota</taxon>
        <taxon>Fungi</taxon>
        <taxon>Dikarya</taxon>
        <taxon>Ascomycota</taxon>
        <taxon>Saccharomycotina</taxon>
        <taxon>Saccharomycetes</taxon>
        <taxon>Saccharomycetales</taxon>
        <taxon>Saccharomycetaceae</taxon>
        <taxon>Naumovozyma</taxon>
    </lineage>
</organism>
<dbReference type="PROSITE" id="PS51207">
    <property type="entry name" value="PXA"/>
    <property type="match status" value="1"/>
</dbReference>
<dbReference type="eggNOG" id="KOG2101">
    <property type="taxonomic scope" value="Eukaryota"/>
</dbReference>
<dbReference type="HOGENOM" id="CLU_002131_1_0_1"/>
<keyword evidence="8" id="KW-1185">Reference proteome</keyword>
<dbReference type="Gene3D" id="3.30.1520.10">
    <property type="entry name" value="Phox-like domain"/>
    <property type="match status" value="1"/>
</dbReference>
<dbReference type="FunCoup" id="G0VB65">
    <property type="interactions" value="57"/>
</dbReference>
<dbReference type="GO" id="GO:0000001">
    <property type="term" value="P:mitochondrion inheritance"/>
    <property type="evidence" value="ECO:0007669"/>
    <property type="project" value="EnsemblFungi"/>
</dbReference>
<dbReference type="PROSITE" id="PS50132">
    <property type="entry name" value="RGS"/>
    <property type="match status" value="1"/>
</dbReference>
<feature type="domain" description="RGS" evidence="4">
    <location>
        <begin position="419"/>
        <end position="560"/>
    </location>
</feature>
<sequence>MLENVWAVIVRFKYLSTFILITVFSHYWSWVYLCGSLGTLGILLYFAVSSVFPSIIPPTPKRLKWYRQKVTKKSSLQNGSIKSPIINDDINVLIDLIIRDFVSSWFGRIDATDTTEFPNTVRLLLSNAVEKFHCYLMNTDLLNLLVIDLIPLFTKYLNNHAIARDSVLDKGFAQTKAYNNLDLQIAVEFNKHYKIHKSISFRAHDLNKDVESHLRESIQDLLPYLVEKEELESPLVSILLREIIAISILNPLIQKFSDPDRWNLMLISLGEKKLEERTQMKDIRRILRKELEDQNKVNTQPVLLKNNVQYPHVELELNSTGKQFELYLRQISSLSLITDLNVQKFVLMTKLLEVRKYPVLSKETTTFKKRLLLSLNLIQTKLTYEDPRRNGRGVKNDGSHLKDDKQLLDDFEYFLDSISLDDILADRICSSYFEGYLNSFPDKRGVTFYRYWKEIESLKSPLDDLSMEDSLVSFSQKELMHLREIATLFLEGEELTAMETLDDGLTSNIILFMKTPKDEDIQPFILVRKSMFLLQNEAKKELSNHFFPHFKGDRSFLKMISSADFTKNDIYLKYFNSNSLENEIVSSMDRIPNPVRILTNPCINEALESIVNTHKTSDNRESTILNSNKSGTPFEPPKPKLFQEGGVTDYEDLDTVIEHDDTSIVSNSNVSMSSNDTNISQEQYFDRSFKLVNTKEEIAKLTISIDQIFQELELLKHLTLKAELTNNQSQLMLLKKSERSLTRDLKGRELLKQQYLVQENVNSLFGKTQICIPSYFIDNHTLNLREIAYYIINVRHKYNDQVTTWEIPRRYNEFFMLHCYLKKNYKSLMKNLDEENDIFPAKVNMSLKYHISSTFLYEERKKMLESYLKLLLDISEICRDDIFRMFLTSSAPFAVRMNSENVTLMHGHQSSSSSSSINSVNSRLGSKSREKRKSYLDETETREADNVTEANYAISDDNGQLHSTKGATFMSGRKSIIKPVCDLFMSIFRLDRSNSNWLRGRAILTVLQQLLGDTIEKHIKKTLAKLQSENQVHDILISLKDSLWGPNGSFERKRKHGLEPPRTEGEKARTSADSQIIIQQLFTELCGKVVGLRTSQEAAVRLHGLLQNKYLTSSLLLELFDVILTEIFFDSPAEIVPSKL</sequence>
<keyword evidence="3" id="KW-0472">Membrane</keyword>
<gene>
    <name evidence="7" type="primary">NCAS0B01050</name>
    <name evidence="7" type="ordered locus">NCAS_0B01050</name>
</gene>